<sequence length="170" mass="18714">MRRRNPIASPAAGLLRVQFGNSTNLRPAIRLHSRTLCDDNRTFEFVNGVGRQLDGRRGCQLSRDAEPREGKTGARGRATAAGAIRADYEYVPGGAGADSLVVVCRVTRVNQQRHARNRTSSSPPSLSPYRAPRRPLPRRSLGRAVSVNCETGFIESTTHEPRRGRPTLRS</sequence>
<feature type="non-terminal residue" evidence="2">
    <location>
        <position position="170"/>
    </location>
</feature>
<evidence type="ECO:0000313" key="2">
    <source>
        <dbReference type="EMBL" id="CAH2066279.1"/>
    </source>
</evidence>
<evidence type="ECO:0000256" key="1">
    <source>
        <dbReference type="SAM" id="MobiDB-lite"/>
    </source>
</evidence>
<organism evidence="2 3">
    <name type="scientific">Iphiclides podalirius</name>
    <name type="common">scarce swallowtail</name>
    <dbReference type="NCBI Taxonomy" id="110791"/>
    <lineage>
        <taxon>Eukaryota</taxon>
        <taxon>Metazoa</taxon>
        <taxon>Ecdysozoa</taxon>
        <taxon>Arthropoda</taxon>
        <taxon>Hexapoda</taxon>
        <taxon>Insecta</taxon>
        <taxon>Pterygota</taxon>
        <taxon>Neoptera</taxon>
        <taxon>Endopterygota</taxon>
        <taxon>Lepidoptera</taxon>
        <taxon>Glossata</taxon>
        <taxon>Ditrysia</taxon>
        <taxon>Papilionoidea</taxon>
        <taxon>Papilionidae</taxon>
        <taxon>Papilioninae</taxon>
        <taxon>Iphiclides</taxon>
    </lineage>
</organism>
<dbReference type="Proteomes" id="UP000837857">
    <property type="component" value="Chromosome 4"/>
</dbReference>
<evidence type="ECO:0000313" key="3">
    <source>
        <dbReference type="Proteomes" id="UP000837857"/>
    </source>
</evidence>
<keyword evidence="3" id="KW-1185">Reference proteome</keyword>
<accession>A0ABN8IWD0</accession>
<feature type="compositionally biased region" description="Basic residues" evidence="1">
    <location>
        <begin position="131"/>
        <end position="141"/>
    </location>
</feature>
<reference evidence="2" key="1">
    <citation type="submission" date="2022-03" db="EMBL/GenBank/DDBJ databases">
        <authorList>
            <person name="Martin H S."/>
        </authorList>
    </citation>
    <scope>NUCLEOTIDE SEQUENCE</scope>
</reference>
<proteinExistence type="predicted"/>
<name>A0ABN8IWD0_9NEOP</name>
<protein>
    <submittedName>
        <fullName evidence="2">Uncharacterized protein</fullName>
    </submittedName>
</protein>
<dbReference type="EMBL" id="OW152816">
    <property type="protein sequence ID" value="CAH2066279.1"/>
    <property type="molecule type" value="Genomic_DNA"/>
</dbReference>
<feature type="region of interest" description="Disordered" evidence="1">
    <location>
        <begin position="111"/>
        <end position="142"/>
    </location>
</feature>
<gene>
    <name evidence="2" type="ORF">IPOD504_LOCUS13360</name>
</gene>
<feature type="compositionally biased region" description="Low complexity" evidence="1">
    <location>
        <begin position="118"/>
        <end position="130"/>
    </location>
</feature>